<proteinExistence type="predicted"/>
<dbReference type="EMBL" id="JADBJN010000003">
    <property type="protein sequence ID" value="KAG5672732.1"/>
    <property type="molecule type" value="Genomic_DNA"/>
</dbReference>
<evidence type="ECO:0000259" key="4">
    <source>
        <dbReference type="PROSITE" id="PS50102"/>
    </source>
</evidence>
<gene>
    <name evidence="5" type="ORF">PVAND_002833</name>
</gene>
<organism evidence="5 6">
    <name type="scientific">Polypedilum vanderplanki</name>
    <name type="common">Sleeping chironomid midge</name>
    <dbReference type="NCBI Taxonomy" id="319348"/>
    <lineage>
        <taxon>Eukaryota</taxon>
        <taxon>Metazoa</taxon>
        <taxon>Ecdysozoa</taxon>
        <taxon>Arthropoda</taxon>
        <taxon>Hexapoda</taxon>
        <taxon>Insecta</taxon>
        <taxon>Pterygota</taxon>
        <taxon>Neoptera</taxon>
        <taxon>Endopterygota</taxon>
        <taxon>Diptera</taxon>
        <taxon>Nematocera</taxon>
        <taxon>Chironomoidea</taxon>
        <taxon>Chironomidae</taxon>
        <taxon>Chironominae</taxon>
        <taxon>Polypedilum</taxon>
        <taxon>Polypedilum</taxon>
    </lineage>
</organism>
<dbReference type="Proteomes" id="UP001107558">
    <property type="component" value="Chromosome 3"/>
</dbReference>
<dbReference type="Gene3D" id="3.30.70.330">
    <property type="match status" value="1"/>
</dbReference>
<sequence length="163" mass="18742">MSIDELKLQSEKLWVGNLDLRPNVGEPKGFAFVKFKDAEDTINALTNLNNKRILGKNIAVRYAKHIEYDDDSKGSKKFNIPSLNSGSQTKIIDKKSKIELIEEQLRRYQNAADDFELNKDKSSEGGSKQTPAEPLIKKYQYNKDAPSTSSRYTNYYKKKRKPY</sequence>
<keyword evidence="1 2" id="KW-0694">RNA-binding</keyword>
<dbReference type="InterPro" id="IPR035979">
    <property type="entry name" value="RBD_domain_sf"/>
</dbReference>
<comment type="caution">
    <text evidence="5">The sequence shown here is derived from an EMBL/GenBank/DDBJ whole genome shotgun (WGS) entry which is preliminary data.</text>
</comment>
<evidence type="ECO:0000256" key="2">
    <source>
        <dbReference type="PROSITE-ProRule" id="PRU00176"/>
    </source>
</evidence>
<dbReference type="Pfam" id="PF00076">
    <property type="entry name" value="RRM_1"/>
    <property type="match status" value="1"/>
</dbReference>
<name>A0A9J6BS85_POLVA</name>
<evidence type="ECO:0000313" key="6">
    <source>
        <dbReference type="Proteomes" id="UP001107558"/>
    </source>
</evidence>
<dbReference type="InterPro" id="IPR000504">
    <property type="entry name" value="RRM_dom"/>
</dbReference>
<dbReference type="SUPFAM" id="SSF54928">
    <property type="entry name" value="RNA-binding domain, RBD"/>
    <property type="match status" value="1"/>
</dbReference>
<dbReference type="OrthoDB" id="6730379at2759"/>
<feature type="domain" description="RRM" evidence="4">
    <location>
        <begin position="1"/>
        <end position="65"/>
    </location>
</feature>
<keyword evidence="6" id="KW-1185">Reference proteome</keyword>
<protein>
    <recommendedName>
        <fullName evidence="4">RRM domain-containing protein</fullName>
    </recommendedName>
</protein>
<reference evidence="5" key="1">
    <citation type="submission" date="2021-03" db="EMBL/GenBank/DDBJ databases">
        <title>Chromosome level genome of the anhydrobiotic midge Polypedilum vanderplanki.</title>
        <authorList>
            <person name="Yoshida Y."/>
            <person name="Kikawada T."/>
            <person name="Gusev O."/>
        </authorList>
    </citation>
    <scope>NUCLEOTIDE SEQUENCE</scope>
    <source>
        <strain evidence="5">NIAS01</strain>
        <tissue evidence="5">Whole body or cell culture</tissue>
    </source>
</reference>
<evidence type="ECO:0000256" key="1">
    <source>
        <dbReference type="ARBA" id="ARBA00022884"/>
    </source>
</evidence>
<feature type="region of interest" description="Disordered" evidence="3">
    <location>
        <begin position="112"/>
        <end position="163"/>
    </location>
</feature>
<evidence type="ECO:0000313" key="5">
    <source>
        <dbReference type="EMBL" id="KAG5672732.1"/>
    </source>
</evidence>
<dbReference type="GO" id="GO:0003723">
    <property type="term" value="F:RNA binding"/>
    <property type="evidence" value="ECO:0007669"/>
    <property type="project" value="UniProtKB-UniRule"/>
</dbReference>
<dbReference type="InterPro" id="IPR012677">
    <property type="entry name" value="Nucleotide-bd_a/b_plait_sf"/>
</dbReference>
<accession>A0A9J6BS85</accession>
<dbReference type="AlphaFoldDB" id="A0A9J6BS85"/>
<dbReference type="PROSITE" id="PS50102">
    <property type="entry name" value="RRM"/>
    <property type="match status" value="1"/>
</dbReference>
<evidence type="ECO:0000256" key="3">
    <source>
        <dbReference type="SAM" id="MobiDB-lite"/>
    </source>
</evidence>